<dbReference type="AlphaFoldDB" id="A0A2M7PPB0"/>
<evidence type="ECO:0000313" key="1">
    <source>
        <dbReference type="EMBL" id="PIY32251.1"/>
    </source>
</evidence>
<protein>
    <recommendedName>
        <fullName evidence="3">Gas vesicle protein</fullName>
    </recommendedName>
</protein>
<dbReference type="InterPro" id="IPR008634">
    <property type="entry name" value="Gas-vesicle_GvpO"/>
</dbReference>
<dbReference type="RefSeq" id="WP_406607758.1">
    <property type="nucleotide sequence ID" value="NZ_PFKO01000242.1"/>
</dbReference>
<organism evidence="1 2">
    <name type="scientific">Candidatus Infernicultor aquiphilus</name>
    <dbReference type="NCBI Taxonomy" id="1805029"/>
    <lineage>
        <taxon>Bacteria</taxon>
        <taxon>Pseudomonadati</taxon>
        <taxon>Atribacterota</taxon>
        <taxon>Candidatus Phoenicimicrobiia</taxon>
        <taxon>Candidatus Pheonicimicrobiales</taxon>
        <taxon>Candidatus Phoenicimicrobiaceae</taxon>
        <taxon>Candidatus Infernicultor</taxon>
    </lineage>
</organism>
<evidence type="ECO:0000313" key="2">
    <source>
        <dbReference type="Proteomes" id="UP000230646"/>
    </source>
</evidence>
<proteinExistence type="predicted"/>
<dbReference type="Proteomes" id="UP000230646">
    <property type="component" value="Unassembled WGS sequence"/>
</dbReference>
<gene>
    <name evidence="1" type="ORF">COZ07_06360</name>
</gene>
<evidence type="ECO:0008006" key="3">
    <source>
        <dbReference type="Google" id="ProtNLM"/>
    </source>
</evidence>
<dbReference type="GO" id="GO:0031412">
    <property type="term" value="P:gas vesicle organization"/>
    <property type="evidence" value="ECO:0007669"/>
    <property type="project" value="InterPro"/>
</dbReference>
<sequence length="86" mass="9767">MAKDVGTLIEKAREELSKLTRLKASSTVGAIKDEKGWHISVEMLEKKSIPDQMDILAIYEALLDDEGNLLGFERKSMRTRMETVKE</sequence>
<comment type="caution">
    <text evidence="1">The sequence shown here is derived from an EMBL/GenBank/DDBJ whole genome shotgun (WGS) entry which is preliminary data.</text>
</comment>
<dbReference type="EMBL" id="PFKO01000242">
    <property type="protein sequence ID" value="PIY32251.1"/>
    <property type="molecule type" value="Genomic_DNA"/>
</dbReference>
<dbReference type="Pfam" id="PF05800">
    <property type="entry name" value="GvpO"/>
    <property type="match status" value="1"/>
</dbReference>
<reference evidence="1 2" key="1">
    <citation type="submission" date="2017-09" db="EMBL/GenBank/DDBJ databases">
        <title>Depth-based differentiation of microbial function through sediment-hosted aquifers and enrichment of novel symbionts in the deep terrestrial subsurface.</title>
        <authorList>
            <person name="Probst A.J."/>
            <person name="Ladd B."/>
            <person name="Jarett J.K."/>
            <person name="Geller-Mcgrath D.E."/>
            <person name="Sieber C.M."/>
            <person name="Emerson J.B."/>
            <person name="Anantharaman K."/>
            <person name="Thomas B.C."/>
            <person name="Malmstrom R."/>
            <person name="Stieglmeier M."/>
            <person name="Klingl A."/>
            <person name="Woyke T."/>
            <person name="Ryan C.M."/>
            <person name="Banfield J.F."/>
        </authorList>
    </citation>
    <scope>NUCLEOTIDE SEQUENCE [LARGE SCALE GENOMIC DNA]</scope>
    <source>
        <strain evidence="1">CG_4_10_14_3_um_filter_34_13</strain>
    </source>
</reference>
<accession>A0A2M7PPB0</accession>
<name>A0A2M7PPB0_9BACT</name>